<evidence type="ECO:0000256" key="4">
    <source>
        <dbReference type="HAMAP-Rule" id="MF_01970"/>
    </source>
</evidence>
<dbReference type="SUPFAM" id="SSF53383">
    <property type="entry name" value="PLP-dependent transferases"/>
    <property type="match status" value="1"/>
</dbReference>
<dbReference type="Gene3D" id="3.90.1150.10">
    <property type="entry name" value="Aspartate Aminotransferase, domain 1"/>
    <property type="match status" value="1"/>
</dbReference>
<feature type="binding site" evidence="4">
    <location>
        <position position="274"/>
    </location>
    <ligand>
        <name>pyridoxal 5'-phosphate</name>
        <dbReference type="ChEBI" id="CHEBI:597326"/>
    </ligand>
</feature>
<dbReference type="InterPro" id="IPR015422">
    <property type="entry name" value="PyrdxlP-dep_Trfase_small"/>
</dbReference>
<comment type="catalytic activity">
    <reaction evidence="4 6">
        <text>L-kynurenine + H2O = anthranilate + L-alanine + H(+)</text>
        <dbReference type="Rhea" id="RHEA:16813"/>
        <dbReference type="ChEBI" id="CHEBI:15377"/>
        <dbReference type="ChEBI" id="CHEBI:15378"/>
        <dbReference type="ChEBI" id="CHEBI:16567"/>
        <dbReference type="ChEBI" id="CHEBI:57959"/>
        <dbReference type="ChEBI" id="CHEBI:57972"/>
        <dbReference type="EC" id="3.7.1.3"/>
    </reaction>
</comment>
<evidence type="ECO:0000256" key="1">
    <source>
        <dbReference type="ARBA" id="ARBA00022642"/>
    </source>
</evidence>
<name>A0A098S6X6_9BACT</name>
<dbReference type="GO" id="GO:0005737">
    <property type="term" value="C:cytoplasm"/>
    <property type="evidence" value="ECO:0007669"/>
    <property type="project" value="UniProtKB-UniRule"/>
</dbReference>
<comment type="pathway">
    <text evidence="4 6">Amino-acid degradation; L-kynurenine degradation; L-alanine and anthranilate from L-kynurenine: step 1/1.</text>
</comment>
<gene>
    <name evidence="4" type="primary">kynU</name>
    <name evidence="7" type="ORF">IX84_08900</name>
</gene>
<dbReference type="PANTHER" id="PTHR14084">
    <property type="entry name" value="KYNURENINASE"/>
    <property type="match status" value="1"/>
</dbReference>
<comment type="similarity">
    <text evidence="4 6">Belongs to the kynureninase family.</text>
</comment>
<dbReference type="GO" id="GO:0019805">
    <property type="term" value="P:quinolinate biosynthetic process"/>
    <property type="evidence" value="ECO:0007669"/>
    <property type="project" value="UniProtKB-UniRule"/>
</dbReference>
<comment type="catalytic activity">
    <reaction evidence="6">
        <text>3-hydroxy-L-kynurenine + H2O = 3-hydroxyanthranilate + L-alanine + H(+)</text>
        <dbReference type="Rhea" id="RHEA:25143"/>
        <dbReference type="ChEBI" id="CHEBI:15377"/>
        <dbReference type="ChEBI" id="CHEBI:15378"/>
        <dbReference type="ChEBI" id="CHEBI:36559"/>
        <dbReference type="ChEBI" id="CHEBI:57972"/>
        <dbReference type="ChEBI" id="CHEBI:58125"/>
        <dbReference type="EC" id="3.7.1.3"/>
    </reaction>
</comment>
<feature type="binding site" evidence="4">
    <location>
        <position position="243"/>
    </location>
    <ligand>
        <name>pyridoxal 5'-phosphate</name>
        <dbReference type="ChEBI" id="CHEBI:597326"/>
    </ligand>
</feature>
<dbReference type="NCBIfam" id="TIGR01814">
    <property type="entry name" value="kynureninase"/>
    <property type="match status" value="1"/>
</dbReference>
<dbReference type="InterPro" id="IPR015421">
    <property type="entry name" value="PyrdxlP-dep_Trfase_major"/>
</dbReference>
<dbReference type="GO" id="GO:0030429">
    <property type="term" value="F:kynureninase activity"/>
    <property type="evidence" value="ECO:0007669"/>
    <property type="project" value="UniProtKB-UniRule"/>
</dbReference>
<organism evidence="7 8">
    <name type="scientific">Phaeodactylibacter xiamenensis</name>
    <dbReference type="NCBI Taxonomy" id="1524460"/>
    <lineage>
        <taxon>Bacteria</taxon>
        <taxon>Pseudomonadati</taxon>
        <taxon>Bacteroidota</taxon>
        <taxon>Saprospiria</taxon>
        <taxon>Saprospirales</taxon>
        <taxon>Haliscomenobacteraceae</taxon>
        <taxon>Phaeodactylibacter</taxon>
    </lineage>
</organism>
<dbReference type="Pfam" id="PF22580">
    <property type="entry name" value="KYNU_C"/>
    <property type="match status" value="1"/>
</dbReference>
<evidence type="ECO:0000256" key="2">
    <source>
        <dbReference type="ARBA" id="ARBA00022801"/>
    </source>
</evidence>
<dbReference type="Gene3D" id="3.40.640.10">
    <property type="entry name" value="Type I PLP-dependent aspartate aminotransferase-like (Major domain)"/>
    <property type="match status" value="1"/>
</dbReference>
<comment type="pathway">
    <text evidence="4 6">Cofactor biosynthesis; NAD(+) biosynthesis; quinolinate from L-kynurenine: step 2/3.</text>
</comment>
<feature type="modified residue" description="N6-(pyridoxal phosphate)lysine" evidence="4">
    <location>
        <position position="244"/>
    </location>
</feature>
<accession>A0A098S6X6</accession>
<dbReference type="Proteomes" id="UP000029736">
    <property type="component" value="Unassembled WGS sequence"/>
</dbReference>
<dbReference type="GO" id="GO:0009435">
    <property type="term" value="P:NAD+ biosynthetic process"/>
    <property type="evidence" value="ECO:0007669"/>
    <property type="project" value="UniProtKB-UniRule"/>
</dbReference>
<dbReference type="PIRSF" id="PIRSF038800">
    <property type="entry name" value="KYNU"/>
    <property type="match status" value="1"/>
</dbReference>
<dbReference type="OrthoDB" id="9812626at2"/>
<dbReference type="AlphaFoldDB" id="A0A098S6X6"/>
<comment type="function">
    <text evidence="4 6">Catalyzes the cleavage of L-kynurenine (L-Kyn) and L-3-hydroxykynurenine (L-3OHKyn) into anthranilic acid (AA) and 3-hydroxyanthranilic acid (3-OHAA), respectively.</text>
</comment>
<dbReference type="EC" id="3.7.1.3" evidence="4 5"/>
<dbReference type="UniPathway" id="UPA00253">
    <property type="reaction ID" value="UER00329"/>
</dbReference>
<dbReference type="GO" id="GO:0030170">
    <property type="term" value="F:pyridoxal phosphate binding"/>
    <property type="evidence" value="ECO:0007669"/>
    <property type="project" value="UniProtKB-UniRule"/>
</dbReference>
<keyword evidence="8" id="KW-1185">Reference proteome</keyword>
<dbReference type="UniPathway" id="UPA00334">
    <property type="reaction ID" value="UER00455"/>
</dbReference>
<comment type="subunit">
    <text evidence="4 6">Homodimer.</text>
</comment>
<evidence type="ECO:0000256" key="5">
    <source>
        <dbReference type="NCBIfam" id="TIGR01814"/>
    </source>
</evidence>
<feature type="binding site" evidence="4">
    <location>
        <position position="106"/>
    </location>
    <ligand>
        <name>pyridoxal 5'-phosphate</name>
        <dbReference type="ChEBI" id="CHEBI:597326"/>
    </ligand>
</feature>
<comment type="caution">
    <text evidence="4">Lacks conserved residue(s) required for the propagation of feature annotation.</text>
</comment>
<keyword evidence="3 4" id="KW-0663">Pyridoxal phosphate</keyword>
<dbReference type="InterPro" id="IPR010111">
    <property type="entry name" value="Kynureninase"/>
</dbReference>
<dbReference type="STRING" id="1524460.IX84_08900"/>
<dbReference type="GO" id="GO:0097053">
    <property type="term" value="P:L-kynurenine catabolic process"/>
    <property type="evidence" value="ECO:0007669"/>
    <property type="project" value="UniProtKB-UniRule"/>
</dbReference>
<evidence type="ECO:0000256" key="6">
    <source>
        <dbReference type="PIRNR" id="PIRNR038800"/>
    </source>
</evidence>
<comment type="caution">
    <text evidence="7">The sequence shown here is derived from an EMBL/GenBank/DDBJ whole genome shotgun (WGS) entry which is preliminary data.</text>
</comment>
<feature type="binding site" evidence="4">
    <location>
        <position position="218"/>
    </location>
    <ligand>
        <name>pyridoxal 5'-phosphate</name>
        <dbReference type="ChEBI" id="CHEBI:597326"/>
    </ligand>
</feature>
<dbReference type="FunFam" id="3.40.640.10:FF:000031">
    <property type="entry name" value="Kynureninase"/>
    <property type="match status" value="1"/>
</dbReference>
<keyword evidence="2 4" id="KW-0378">Hydrolase</keyword>
<dbReference type="InterPro" id="IPR015424">
    <property type="entry name" value="PyrdxlP-dep_Trfase"/>
</dbReference>
<protein>
    <recommendedName>
        <fullName evidence="4 5">Kynureninase</fullName>
        <ecNumber evidence="4 5">3.7.1.3</ecNumber>
    </recommendedName>
    <alternativeName>
        <fullName evidence="4">L-kynurenine hydrolase</fullName>
    </alternativeName>
</protein>
<evidence type="ECO:0000313" key="7">
    <source>
        <dbReference type="EMBL" id="KGE88314.1"/>
    </source>
</evidence>
<dbReference type="HAMAP" id="MF_01970">
    <property type="entry name" value="Kynureninase"/>
    <property type="match status" value="1"/>
</dbReference>
<evidence type="ECO:0000313" key="8">
    <source>
        <dbReference type="Proteomes" id="UP000029736"/>
    </source>
</evidence>
<sequence>MPEATTLAYAREMDARDPMRHFRDRFFIPQHNGQDSLYLCGNSLGLQPKTAEAALKHELEHWKTHGVEGHFRGDLPWMDYHKFLTEQSAHVVGAMPEEVVVMNTLTTNLHLMMVSFYRPDATRFKIIMEAGAFPSDQYAVESQVKWHGFSPEEAIVEVQPRPGEDTLRTEEIIATIEEHGAQTALVLFGGVNYFTGQLFDMQAITEAAHRAGAYAGFDLAHAAGNAHLKLHDWGADFAVWCSYKYLNSGPGGPSGAFVHERHGNNPDLPRFAGWWGHDENERFLMRKGFHPMPGAAGWQLSNAQIFSFAVHKASLDIFYEATMPALRRKSEQLTGYLEELLHSLPTGRFRIITPANPAARGCQLSIFTEQGGKKLFDTLSEQGVIADWREDNLSGKQLPPGEAGVIRVAPTPLYNTFEEVYRFVELLGTA</sequence>
<feature type="binding site" evidence="4">
    <location>
        <position position="302"/>
    </location>
    <ligand>
        <name>pyridoxal 5'-phosphate</name>
        <dbReference type="ChEBI" id="CHEBI:597326"/>
    </ligand>
</feature>
<feature type="binding site" evidence="4">
    <location>
        <position position="105"/>
    </location>
    <ligand>
        <name>pyridoxal 5'-phosphate</name>
        <dbReference type="ChEBI" id="CHEBI:597326"/>
    </ligand>
</feature>
<dbReference type="GO" id="GO:0043420">
    <property type="term" value="P:anthranilate metabolic process"/>
    <property type="evidence" value="ECO:0007669"/>
    <property type="project" value="TreeGrafter"/>
</dbReference>
<keyword evidence="1 4" id="KW-0662">Pyridine nucleotide biosynthesis</keyword>
<dbReference type="GO" id="GO:0019441">
    <property type="term" value="P:L-tryptophan catabolic process to kynurenine"/>
    <property type="evidence" value="ECO:0007669"/>
    <property type="project" value="TreeGrafter"/>
</dbReference>
<dbReference type="RefSeq" id="WP_044218837.1">
    <property type="nucleotide sequence ID" value="NZ_JBKAGJ010000017.1"/>
</dbReference>
<feature type="binding site" evidence="4">
    <location>
        <position position="221"/>
    </location>
    <ligand>
        <name>pyridoxal 5'-phosphate</name>
        <dbReference type="ChEBI" id="CHEBI:597326"/>
    </ligand>
</feature>
<feature type="binding site" evidence="4">
    <location>
        <begin position="133"/>
        <end position="136"/>
    </location>
    <ligand>
        <name>pyridoxal 5'-phosphate</name>
        <dbReference type="ChEBI" id="CHEBI:597326"/>
    </ligand>
</feature>
<reference evidence="7 8" key="1">
    <citation type="journal article" date="2014" name="Int. J. Syst. Evol. Microbiol.">
        <title>Phaeodactylibacter xiamenensis gen. nov., sp. nov., a member of the family Saprospiraceae isolated from the marine alga Phaeodactylum tricornutum.</title>
        <authorList>
            <person name="Chen Z.Jr."/>
            <person name="Lei X."/>
            <person name="Lai Q."/>
            <person name="Li Y."/>
            <person name="Zhang B."/>
            <person name="Zhang J."/>
            <person name="Zhang H."/>
            <person name="Yang L."/>
            <person name="Zheng W."/>
            <person name="Tian Y."/>
            <person name="Yu Z."/>
            <person name="Xu H.Jr."/>
            <person name="Zheng T."/>
        </authorList>
    </citation>
    <scope>NUCLEOTIDE SEQUENCE [LARGE SCALE GENOMIC DNA]</scope>
    <source>
        <strain evidence="7 8">KD52</strain>
    </source>
</reference>
<proteinExistence type="inferred from homology"/>
<dbReference type="PANTHER" id="PTHR14084:SF0">
    <property type="entry name" value="KYNURENINASE"/>
    <property type="match status" value="1"/>
</dbReference>
<comment type="cofactor">
    <cofactor evidence="4 6">
        <name>pyridoxal 5'-phosphate</name>
        <dbReference type="ChEBI" id="CHEBI:597326"/>
    </cofactor>
</comment>
<evidence type="ECO:0000256" key="3">
    <source>
        <dbReference type="ARBA" id="ARBA00022898"/>
    </source>
</evidence>
<dbReference type="EMBL" id="JPOS01000019">
    <property type="protein sequence ID" value="KGE88314.1"/>
    <property type="molecule type" value="Genomic_DNA"/>
</dbReference>